<comment type="subunit">
    <text evidence="7">Part of the multisubunit TRAPP (transport protein particle) complex.</text>
</comment>
<accession>I4Y7D2</accession>
<dbReference type="FunFam" id="3.30.1380.20:FF:000002">
    <property type="entry name" value="Trafficking protein particle complex subunit"/>
    <property type="match status" value="1"/>
</dbReference>
<dbReference type="HOGENOM" id="CLU_073154_2_0_1"/>
<gene>
    <name evidence="8" type="ORF">WALSEDRAFT_40616</name>
</gene>
<dbReference type="GO" id="GO:1990072">
    <property type="term" value="C:TRAPPIII protein complex"/>
    <property type="evidence" value="ECO:0007669"/>
    <property type="project" value="TreeGrafter"/>
</dbReference>
<dbReference type="OrthoDB" id="10254842at2759"/>
<dbReference type="Gene3D" id="3.30.1380.20">
    <property type="entry name" value="Trafficking protein particle complex subunit 3"/>
    <property type="match status" value="1"/>
</dbReference>
<keyword evidence="3 7" id="KW-0813">Transport</keyword>
<dbReference type="GO" id="GO:0005783">
    <property type="term" value="C:endoplasmic reticulum"/>
    <property type="evidence" value="ECO:0007669"/>
    <property type="project" value="UniProtKB-SubCell"/>
</dbReference>
<dbReference type="EMBL" id="JH668244">
    <property type="protein sequence ID" value="EIM19874.1"/>
    <property type="molecule type" value="Genomic_DNA"/>
</dbReference>
<evidence type="ECO:0000256" key="6">
    <source>
        <dbReference type="ARBA" id="ARBA00023034"/>
    </source>
</evidence>
<dbReference type="PANTHER" id="PTHR20902:SF0">
    <property type="entry name" value="TRAFFICKING PROTEIN PARTICLE COMPLEX SUBUNIT 5"/>
    <property type="match status" value="1"/>
</dbReference>
<sequence length="174" mass="19928">MELQVDQLKSQQVALGSWAFLFSEIINYNLKRVDGIAELESKLNWLGYRVGQRELELYKFRQEGTAKNPRQHTSLIEVLQFIHTHIWRSLFGKTADSLEKSKENANEYMISDNTPILSRSISIPKDLKNLSTESFTSGIVESVLDGLNFKSKVTAHSVPTEQYPQRTTILIKLI</sequence>
<keyword evidence="9" id="KW-1185">Reference proteome</keyword>
<dbReference type="GO" id="GO:0006888">
    <property type="term" value="P:endoplasmic reticulum to Golgi vesicle-mediated transport"/>
    <property type="evidence" value="ECO:0007669"/>
    <property type="project" value="TreeGrafter"/>
</dbReference>
<reference evidence="8 9" key="1">
    <citation type="journal article" date="2012" name="Fungal Genet. Biol.">
        <title>The genome of the xerotolerant mold Wallemia sebi reveals adaptations to osmotic stress and suggests cryptic sexual reproduction.</title>
        <authorList>
            <person name="Padamsee M."/>
            <person name="Kumar T.K.A."/>
            <person name="Riley R."/>
            <person name="Binder M."/>
            <person name="Boyd A."/>
            <person name="Calvo A.M."/>
            <person name="Furukawa K."/>
            <person name="Hesse C."/>
            <person name="Hohmann S."/>
            <person name="James T.Y."/>
            <person name="LaButti K."/>
            <person name="Lapidus A."/>
            <person name="Lindquist E."/>
            <person name="Lucas S."/>
            <person name="Miller K."/>
            <person name="Shantappa S."/>
            <person name="Grigoriev I.V."/>
            <person name="Hibbett D.S."/>
            <person name="McLaughlin D.J."/>
            <person name="Spatafora J.W."/>
            <person name="Aime M.C."/>
        </authorList>
    </citation>
    <scope>NUCLEOTIDE SEQUENCE [LARGE SCALE GENOMIC DNA]</scope>
    <source>
        <strain evidence="9">ATCC MYA-4683 / CBS 633.66</strain>
    </source>
</reference>
<comment type="similarity">
    <text evidence="2 7">Belongs to the TRAPP small subunits family. BET3 subfamily.</text>
</comment>
<organism evidence="8 9">
    <name type="scientific">Wallemia mellicola (strain ATCC MYA-4683 / CBS 633.66)</name>
    <name type="common">Wallemia sebi (CBS 633.66)</name>
    <dbReference type="NCBI Taxonomy" id="671144"/>
    <lineage>
        <taxon>Eukaryota</taxon>
        <taxon>Fungi</taxon>
        <taxon>Dikarya</taxon>
        <taxon>Basidiomycota</taxon>
        <taxon>Wallemiomycotina</taxon>
        <taxon>Wallemiomycetes</taxon>
        <taxon>Wallemiales</taxon>
        <taxon>Wallemiaceae</taxon>
        <taxon>Wallemia</taxon>
    </lineage>
</organism>
<dbReference type="CDD" id="cd14943">
    <property type="entry name" value="TRAPPC5_Trs31"/>
    <property type="match status" value="1"/>
</dbReference>
<evidence type="ECO:0000313" key="8">
    <source>
        <dbReference type="EMBL" id="EIM19874.1"/>
    </source>
</evidence>
<dbReference type="eggNOG" id="KOG3315">
    <property type="taxonomic scope" value="Eukaryota"/>
</dbReference>
<protein>
    <recommendedName>
        <fullName evidence="7">Trafficking protein particle complex subunit</fullName>
    </recommendedName>
</protein>
<dbReference type="OMA" id="YMVKFDD"/>
<dbReference type="GO" id="GO:1990071">
    <property type="term" value="C:TRAPPII protein complex"/>
    <property type="evidence" value="ECO:0007669"/>
    <property type="project" value="TreeGrafter"/>
</dbReference>
<dbReference type="InParanoid" id="I4Y7D2"/>
<dbReference type="GeneID" id="18472182"/>
<dbReference type="InterPro" id="IPR007194">
    <property type="entry name" value="TRAPP_component"/>
</dbReference>
<dbReference type="AlphaFoldDB" id="I4Y7D2"/>
<evidence type="ECO:0000256" key="3">
    <source>
        <dbReference type="ARBA" id="ARBA00022448"/>
    </source>
</evidence>
<dbReference type="InterPro" id="IPR016696">
    <property type="entry name" value="TRAPP-I_su5"/>
</dbReference>
<proteinExistence type="inferred from homology"/>
<dbReference type="Pfam" id="PF04051">
    <property type="entry name" value="TRAPP"/>
    <property type="match status" value="1"/>
</dbReference>
<dbReference type="PANTHER" id="PTHR20902">
    <property type="entry name" value="41-2 PROTEIN ANTIGEN-RELATED"/>
    <property type="match status" value="1"/>
</dbReference>
<dbReference type="GO" id="GO:1990070">
    <property type="term" value="C:TRAPPI protein complex"/>
    <property type="evidence" value="ECO:0007669"/>
    <property type="project" value="TreeGrafter"/>
</dbReference>
<evidence type="ECO:0000256" key="1">
    <source>
        <dbReference type="ARBA" id="ARBA00004240"/>
    </source>
</evidence>
<evidence type="ECO:0000256" key="5">
    <source>
        <dbReference type="ARBA" id="ARBA00022892"/>
    </source>
</evidence>
<dbReference type="STRING" id="671144.I4Y7D2"/>
<evidence type="ECO:0000256" key="4">
    <source>
        <dbReference type="ARBA" id="ARBA00022824"/>
    </source>
</evidence>
<comment type="subcellular location">
    <subcellularLocation>
        <location evidence="1">Endoplasmic reticulum</location>
    </subcellularLocation>
    <subcellularLocation>
        <location evidence="7">Golgi apparatus</location>
        <location evidence="7">cis-Golgi network</location>
    </subcellularLocation>
</comment>
<name>I4Y7D2_WALMC</name>
<evidence type="ECO:0000256" key="2">
    <source>
        <dbReference type="ARBA" id="ARBA00006218"/>
    </source>
</evidence>
<keyword evidence="5 7" id="KW-0931">ER-Golgi transport</keyword>
<keyword evidence="6 7" id="KW-0333">Golgi apparatus</keyword>
<dbReference type="RefSeq" id="XP_006960016.1">
    <property type="nucleotide sequence ID" value="XM_006959954.1"/>
</dbReference>
<evidence type="ECO:0000256" key="7">
    <source>
        <dbReference type="PIRNR" id="PIRNR017479"/>
    </source>
</evidence>
<dbReference type="KEGG" id="wse:WALSEDRAFT_40616"/>
<dbReference type="PIRSF" id="PIRSF017479">
    <property type="entry name" value="TRAPP_I_complex_Trs31"/>
    <property type="match status" value="1"/>
</dbReference>
<dbReference type="Proteomes" id="UP000005242">
    <property type="component" value="Unassembled WGS sequence"/>
</dbReference>
<dbReference type="FunCoup" id="I4Y7D2">
    <property type="interactions" value="175"/>
</dbReference>
<dbReference type="InterPro" id="IPR024096">
    <property type="entry name" value="NO_sig/Golgi_transp_ligand-bd"/>
</dbReference>
<evidence type="ECO:0000313" key="9">
    <source>
        <dbReference type="Proteomes" id="UP000005242"/>
    </source>
</evidence>
<dbReference type="SUPFAM" id="SSF111126">
    <property type="entry name" value="Ligand-binding domain in the NO signalling and Golgi transport"/>
    <property type="match status" value="1"/>
</dbReference>
<keyword evidence="4 7" id="KW-0256">Endoplasmic reticulum</keyword>